<feature type="transmembrane region" description="Helical" evidence="7">
    <location>
        <begin position="148"/>
        <end position="167"/>
    </location>
</feature>
<sequence>MSLLYYILRRILLGIIVIFGVLTLVFIITKLIPQNPVAVFLGTEGMRDPALVKQVTEQWKLDRPIWEQYIYYVGNVLRGEFGRSSWSRGPVIQDLAARFPATVELSIFAFIIAMCIAIPTGILSAVYRDKPVDHFSRVLSVIGISGPPFWWGILFLYIFYFILGFAGSGRLSEGMTPPMHVTGFYLIDSLIEGRFDTFFDALKHIFLPALTLGIGATGFTSRLTRSALLEVLRKDYIKTARMKGLKERVVIYRHALRNALIAPVTYMGLLFGSMLGGSVLVETVFTWRGMGQYIVTAVFATDYPAILATTLVIAIIYTVSNLVVDILYTIIDPRVRVA</sequence>
<dbReference type="Pfam" id="PF19300">
    <property type="entry name" value="BPD_transp_1_N"/>
    <property type="match status" value="1"/>
</dbReference>
<dbReference type="EMBL" id="DTLS01000026">
    <property type="protein sequence ID" value="HGZ59730.1"/>
    <property type="molecule type" value="Genomic_DNA"/>
</dbReference>
<dbReference type="InterPro" id="IPR045621">
    <property type="entry name" value="BPD_transp_1_N"/>
</dbReference>
<evidence type="ECO:0000256" key="3">
    <source>
        <dbReference type="ARBA" id="ARBA00022475"/>
    </source>
</evidence>
<reference evidence="9" key="1">
    <citation type="journal article" date="2020" name="mSystems">
        <title>Genome- and Community-Level Interaction Insights into Carbon Utilization and Element Cycling Functions of Hydrothermarchaeota in Hydrothermal Sediment.</title>
        <authorList>
            <person name="Zhou Z."/>
            <person name="Liu Y."/>
            <person name="Xu W."/>
            <person name="Pan J."/>
            <person name="Luo Z.H."/>
            <person name="Li M."/>
        </authorList>
    </citation>
    <scope>NUCLEOTIDE SEQUENCE [LARGE SCALE GENOMIC DNA]</scope>
    <source>
        <strain evidence="9">SpSt-885</strain>
    </source>
</reference>
<comment type="similarity">
    <text evidence="7">Belongs to the binding-protein-dependent transport system permease family.</text>
</comment>
<evidence type="ECO:0000256" key="7">
    <source>
        <dbReference type="RuleBase" id="RU363032"/>
    </source>
</evidence>
<dbReference type="AlphaFoldDB" id="A0A7J3SJG0"/>
<feature type="transmembrane region" description="Helical" evidence="7">
    <location>
        <begin position="305"/>
        <end position="331"/>
    </location>
</feature>
<dbReference type="InterPro" id="IPR000515">
    <property type="entry name" value="MetI-like"/>
</dbReference>
<dbReference type="GO" id="GO:0055085">
    <property type="term" value="P:transmembrane transport"/>
    <property type="evidence" value="ECO:0007669"/>
    <property type="project" value="InterPro"/>
</dbReference>
<evidence type="ECO:0000313" key="9">
    <source>
        <dbReference type="EMBL" id="HGZ59730.1"/>
    </source>
</evidence>
<evidence type="ECO:0000256" key="5">
    <source>
        <dbReference type="ARBA" id="ARBA00022989"/>
    </source>
</evidence>
<keyword evidence="3" id="KW-1003">Cell membrane</keyword>
<protein>
    <submittedName>
        <fullName evidence="9">ABC transporter permease</fullName>
    </submittedName>
</protein>
<accession>A0A7J3SJG0</accession>
<evidence type="ECO:0000259" key="8">
    <source>
        <dbReference type="PROSITE" id="PS50928"/>
    </source>
</evidence>
<dbReference type="Pfam" id="PF00528">
    <property type="entry name" value="BPD_transp_1"/>
    <property type="match status" value="1"/>
</dbReference>
<dbReference type="PANTHER" id="PTHR43163">
    <property type="entry name" value="DIPEPTIDE TRANSPORT SYSTEM PERMEASE PROTEIN DPPB-RELATED"/>
    <property type="match status" value="1"/>
</dbReference>
<gene>
    <name evidence="9" type="ORF">ENW83_00785</name>
</gene>
<keyword evidence="2 7" id="KW-0813">Transport</keyword>
<comment type="subcellular location">
    <subcellularLocation>
        <location evidence="1 7">Cell membrane</location>
        <topology evidence="1 7">Multi-pass membrane protein</topology>
    </subcellularLocation>
</comment>
<dbReference type="Gene3D" id="1.10.3720.10">
    <property type="entry name" value="MetI-like"/>
    <property type="match status" value="1"/>
</dbReference>
<comment type="caution">
    <text evidence="9">The sequence shown here is derived from an EMBL/GenBank/DDBJ whole genome shotgun (WGS) entry which is preliminary data.</text>
</comment>
<feature type="domain" description="ABC transmembrane type-1" evidence="8">
    <location>
        <begin position="99"/>
        <end position="324"/>
    </location>
</feature>
<name>A0A7J3SJG0_9CREN</name>
<keyword evidence="6 7" id="KW-0472">Membrane</keyword>
<dbReference type="InterPro" id="IPR035906">
    <property type="entry name" value="MetI-like_sf"/>
</dbReference>
<feature type="transmembrane region" description="Helical" evidence="7">
    <location>
        <begin position="12"/>
        <end position="32"/>
    </location>
</feature>
<keyword evidence="5 7" id="KW-1133">Transmembrane helix</keyword>
<dbReference type="SUPFAM" id="SSF161098">
    <property type="entry name" value="MetI-like"/>
    <property type="match status" value="1"/>
</dbReference>
<dbReference type="GO" id="GO:0005886">
    <property type="term" value="C:plasma membrane"/>
    <property type="evidence" value="ECO:0007669"/>
    <property type="project" value="UniProtKB-SubCell"/>
</dbReference>
<dbReference type="PANTHER" id="PTHR43163:SF6">
    <property type="entry name" value="DIPEPTIDE TRANSPORT SYSTEM PERMEASE PROTEIN DPPB-RELATED"/>
    <property type="match status" value="1"/>
</dbReference>
<dbReference type="CDD" id="cd06261">
    <property type="entry name" value="TM_PBP2"/>
    <property type="match status" value="1"/>
</dbReference>
<keyword evidence="4 7" id="KW-0812">Transmembrane</keyword>
<evidence type="ECO:0000256" key="6">
    <source>
        <dbReference type="ARBA" id="ARBA00023136"/>
    </source>
</evidence>
<proteinExistence type="inferred from homology"/>
<feature type="transmembrane region" description="Helical" evidence="7">
    <location>
        <begin position="105"/>
        <end position="127"/>
    </location>
</feature>
<feature type="transmembrane region" description="Helical" evidence="7">
    <location>
        <begin position="205"/>
        <end position="224"/>
    </location>
</feature>
<dbReference type="PROSITE" id="PS50928">
    <property type="entry name" value="ABC_TM1"/>
    <property type="match status" value="1"/>
</dbReference>
<feature type="transmembrane region" description="Helical" evidence="7">
    <location>
        <begin position="260"/>
        <end position="285"/>
    </location>
</feature>
<evidence type="ECO:0000256" key="1">
    <source>
        <dbReference type="ARBA" id="ARBA00004651"/>
    </source>
</evidence>
<evidence type="ECO:0000256" key="4">
    <source>
        <dbReference type="ARBA" id="ARBA00022692"/>
    </source>
</evidence>
<organism evidence="9">
    <name type="scientific">Fervidicoccus fontis</name>
    <dbReference type="NCBI Taxonomy" id="683846"/>
    <lineage>
        <taxon>Archaea</taxon>
        <taxon>Thermoproteota</taxon>
        <taxon>Thermoprotei</taxon>
        <taxon>Fervidicoccales</taxon>
        <taxon>Fervidicoccaceae</taxon>
        <taxon>Fervidicoccus</taxon>
    </lineage>
</organism>
<evidence type="ECO:0000256" key="2">
    <source>
        <dbReference type="ARBA" id="ARBA00022448"/>
    </source>
</evidence>